<feature type="binding site" evidence="12">
    <location>
        <position position="225"/>
    </location>
    <ligand>
        <name>Zn(2+)</name>
        <dbReference type="ChEBI" id="CHEBI:29105"/>
    </ligand>
</feature>
<dbReference type="NCBIfam" id="TIGR00221">
    <property type="entry name" value="nagA"/>
    <property type="match status" value="1"/>
</dbReference>
<evidence type="ECO:0000256" key="2">
    <source>
        <dbReference type="ARBA" id="ARBA00011899"/>
    </source>
</evidence>
<dbReference type="EMBL" id="FQVL01000002">
    <property type="protein sequence ID" value="SHE70141.1"/>
    <property type="molecule type" value="Genomic_DNA"/>
</dbReference>
<feature type="active site" description="Proton donor/acceptor" evidence="10">
    <location>
        <position position="283"/>
    </location>
</feature>
<dbReference type="InterPro" id="IPR011059">
    <property type="entry name" value="Metal-dep_hydrolase_composite"/>
</dbReference>
<feature type="binding site" evidence="12">
    <location>
        <position position="204"/>
    </location>
    <ligand>
        <name>Zn(2+)</name>
        <dbReference type="ChEBI" id="CHEBI:29105"/>
    </ligand>
</feature>
<proteinExistence type="inferred from homology"/>
<name>A0A1M4VM45_9BACL</name>
<evidence type="ECO:0000256" key="3">
    <source>
        <dbReference type="ARBA" id="ARBA00018029"/>
    </source>
</evidence>
<keyword evidence="15" id="KW-1185">Reference proteome</keyword>
<dbReference type="InterPro" id="IPR006680">
    <property type="entry name" value="Amidohydro-rel"/>
</dbReference>
<sequence length="394" mass="42915">MDNQRFILSGAQIVTDKQILKQGYIEIEAGQIKRYGQQQQLPTDQSVPQIKLPAHYMVVPGMIDVHIHGAAGSDVMDGTMEALTTMATALPKEGTTAFLATTITQESAAIDQALENAADYIEQQPHSGLAECVGIHLEGPFISKERAGAQPLEYILSPHVDSFMKWQEKARQQIKLVTLAPEEGEGLELISYLQQTGVIASIGHSNASYAEVRQAVEHGATHVTHLFNGMRGLHHREPGVVGGALLSPELMVEMIVDGIHARSEMIDFAYRLLTSKRAILITDAMRAKCLKPGIYDLGGQDVQVSNESARLADGTLAGSILKMDQALRNIIHFTGCSLLEAVQMASQNAAKELGLDRKGSITEGKDADLVVLNDQYEIVQTYCRGELAFEKTVE</sequence>
<evidence type="ECO:0000259" key="13">
    <source>
        <dbReference type="Pfam" id="PF01979"/>
    </source>
</evidence>
<accession>A0A1M4VM45</accession>
<dbReference type="SUPFAM" id="SSF51556">
    <property type="entry name" value="Metallo-dependent hydrolases"/>
    <property type="match status" value="1"/>
</dbReference>
<dbReference type="Pfam" id="PF01979">
    <property type="entry name" value="Amidohydro_1"/>
    <property type="match status" value="1"/>
</dbReference>
<protein>
    <recommendedName>
        <fullName evidence="3">N-acetylglucosamine-6-phosphate deacetylase</fullName>
        <ecNumber evidence="2">3.5.1.25</ecNumber>
    </recommendedName>
</protein>
<dbReference type="STRING" id="112248.SAMN05444392_102433"/>
<feature type="binding site" evidence="11">
    <location>
        <position position="149"/>
    </location>
    <ligand>
        <name>substrate</name>
    </ligand>
</feature>
<comment type="catalytic activity">
    <reaction evidence="7">
        <text>N-acetyl-D-glucosamine 6-phosphate + H2O = D-glucosamine 6-phosphate + acetate</text>
        <dbReference type="Rhea" id="RHEA:22936"/>
        <dbReference type="ChEBI" id="CHEBI:15377"/>
        <dbReference type="ChEBI" id="CHEBI:30089"/>
        <dbReference type="ChEBI" id="CHEBI:57513"/>
        <dbReference type="ChEBI" id="CHEBI:58725"/>
        <dbReference type="EC" id="3.5.1.25"/>
    </reaction>
</comment>
<evidence type="ECO:0000256" key="7">
    <source>
        <dbReference type="ARBA" id="ARBA00047647"/>
    </source>
</evidence>
<comment type="similarity">
    <text evidence="1 9">Belongs to the metallo-dependent hydrolases superfamily. NagA family.</text>
</comment>
<feature type="binding site" evidence="11">
    <location>
        <position position="236"/>
    </location>
    <ligand>
        <name>substrate</name>
    </ligand>
</feature>
<feature type="domain" description="Amidohydrolase-related" evidence="13">
    <location>
        <begin position="57"/>
        <end position="387"/>
    </location>
</feature>
<organism evidence="14 15">
    <name type="scientific">Seinonella peptonophila</name>
    <dbReference type="NCBI Taxonomy" id="112248"/>
    <lineage>
        <taxon>Bacteria</taxon>
        <taxon>Bacillati</taxon>
        <taxon>Bacillota</taxon>
        <taxon>Bacilli</taxon>
        <taxon>Bacillales</taxon>
        <taxon>Thermoactinomycetaceae</taxon>
        <taxon>Seinonella</taxon>
    </lineage>
</organism>
<evidence type="ECO:0000256" key="4">
    <source>
        <dbReference type="ARBA" id="ARBA00022723"/>
    </source>
</evidence>
<keyword evidence="6 9" id="KW-0119">Carbohydrate metabolism</keyword>
<dbReference type="CDD" id="cd00854">
    <property type="entry name" value="NagA"/>
    <property type="match status" value="1"/>
</dbReference>
<keyword evidence="4 12" id="KW-0479">Metal-binding</keyword>
<dbReference type="PANTHER" id="PTHR11113:SF14">
    <property type="entry name" value="N-ACETYLGLUCOSAMINE-6-PHOSPHATE DEACETYLASE"/>
    <property type="match status" value="1"/>
</dbReference>
<dbReference type="Gene3D" id="3.20.20.140">
    <property type="entry name" value="Metal-dependent hydrolases"/>
    <property type="match status" value="1"/>
</dbReference>
<evidence type="ECO:0000256" key="6">
    <source>
        <dbReference type="ARBA" id="ARBA00023277"/>
    </source>
</evidence>
<dbReference type="InterPro" id="IPR032466">
    <property type="entry name" value="Metal_Hydrolase"/>
</dbReference>
<gene>
    <name evidence="14" type="ORF">SAMN05444392_102433</name>
</gene>
<dbReference type="SUPFAM" id="SSF51338">
    <property type="entry name" value="Composite domain of metallo-dependent hydrolases"/>
    <property type="match status" value="1"/>
</dbReference>
<dbReference type="GO" id="GO:0006046">
    <property type="term" value="P:N-acetylglucosamine catabolic process"/>
    <property type="evidence" value="ECO:0007669"/>
    <property type="project" value="TreeGrafter"/>
</dbReference>
<feature type="binding site" evidence="12">
    <location>
        <position position="138"/>
    </location>
    <ligand>
        <name>Zn(2+)</name>
        <dbReference type="ChEBI" id="CHEBI:29105"/>
    </ligand>
</feature>
<reference evidence="14 15" key="1">
    <citation type="submission" date="2016-11" db="EMBL/GenBank/DDBJ databases">
        <authorList>
            <person name="Jaros S."/>
            <person name="Januszkiewicz K."/>
            <person name="Wedrychowicz H."/>
        </authorList>
    </citation>
    <scope>NUCLEOTIDE SEQUENCE [LARGE SCALE GENOMIC DNA]</scope>
    <source>
        <strain evidence="14 15">DSM 44666</strain>
    </source>
</reference>
<dbReference type="OrthoDB" id="9776488at2"/>
<dbReference type="GO" id="GO:0046872">
    <property type="term" value="F:metal ion binding"/>
    <property type="evidence" value="ECO:0007669"/>
    <property type="project" value="UniProtKB-KW"/>
</dbReference>
<evidence type="ECO:0000256" key="11">
    <source>
        <dbReference type="PIRSR" id="PIRSR038994-2"/>
    </source>
</evidence>
<dbReference type="RefSeq" id="WP_073154005.1">
    <property type="nucleotide sequence ID" value="NZ_FQVL01000002.1"/>
</dbReference>
<keyword evidence="5 9" id="KW-0378">Hydrolase</keyword>
<dbReference type="GO" id="GO:0008448">
    <property type="term" value="F:N-acetylglucosamine-6-phosphate deacetylase activity"/>
    <property type="evidence" value="ECO:0007669"/>
    <property type="project" value="UniProtKB-EC"/>
</dbReference>
<dbReference type="FunFam" id="3.20.20.140:FF:000004">
    <property type="entry name" value="N-acetylglucosamine-6-phosphate deacetylase"/>
    <property type="match status" value="1"/>
</dbReference>
<dbReference type="AlphaFoldDB" id="A0A1M4VM45"/>
<dbReference type="EC" id="3.5.1.25" evidence="2"/>
<dbReference type="Proteomes" id="UP000184476">
    <property type="component" value="Unassembled WGS sequence"/>
</dbReference>
<feature type="binding site" evidence="11">
    <location>
        <position position="260"/>
    </location>
    <ligand>
        <name>substrate</name>
    </ligand>
</feature>
<evidence type="ECO:0000256" key="12">
    <source>
        <dbReference type="PIRSR" id="PIRSR038994-3"/>
    </source>
</evidence>
<comment type="cofactor">
    <cofactor evidence="12">
        <name>a divalent metal cation</name>
        <dbReference type="ChEBI" id="CHEBI:60240"/>
    </cofactor>
    <text evidence="12">Binds 1 divalent metal cation per subunit.</text>
</comment>
<evidence type="ECO:0000256" key="1">
    <source>
        <dbReference type="ARBA" id="ARBA00010716"/>
    </source>
</evidence>
<evidence type="ECO:0000256" key="5">
    <source>
        <dbReference type="ARBA" id="ARBA00022801"/>
    </source>
</evidence>
<feature type="binding site" evidence="11">
    <location>
        <begin position="316"/>
        <end position="318"/>
    </location>
    <ligand>
        <name>substrate</name>
    </ligand>
</feature>
<comment type="pathway">
    <text evidence="8">Amino-sugar metabolism; N-acetylneuraminate degradation; D-fructose 6-phosphate from N-acetylneuraminate: step 4/5.</text>
</comment>
<dbReference type="PIRSF" id="PIRSF038994">
    <property type="entry name" value="NagA"/>
    <property type="match status" value="1"/>
</dbReference>
<dbReference type="InterPro" id="IPR003764">
    <property type="entry name" value="GlcNAc_6-P_deAcase"/>
</dbReference>
<feature type="binding site" evidence="11">
    <location>
        <begin position="228"/>
        <end position="229"/>
    </location>
    <ligand>
        <name>substrate</name>
    </ligand>
</feature>
<evidence type="ECO:0000256" key="10">
    <source>
        <dbReference type="PIRSR" id="PIRSR038994-1"/>
    </source>
</evidence>
<evidence type="ECO:0000256" key="9">
    <source>
        <dbReference type="PIRNR" id="PIRNR038994"/>
    </source>
</evidence>
<evidence type="ECO:0000313" key="14">
    <source>
        <dbReference type="EMBL" id="SHE70141.1"/>
    </source>
</evidence>
<evidence type="ECO:0000256" key="8">
    <source>
        <dbReference type="ARBA" id="ARBA00060590"/>
    </source>
</evidence>
<dbReference type="Gene3D" id="2.30.40.10">
    <property type="entry name" value="Urease, subunit C, domain 1"/>
    <property type="match status" value="1"/>
</dbReference>
<evidence type="ECO:0000313" key="15">
    <source>
        <dbReference type="Proteomes" id="UP000184476"/>
    </source>
</evidence>
<dbReference type="PANTHER" id="PTHR11113">
    <property type="entry name" value="N-ACETYLGLUCOSAMINE-6-PHOSPHATE DEACETYLASE"/>
    <property type="match status" value="1"/>
</dbReference>